<comment type="caution">
    <text evidence="1">The sequence shown here is derived from an EMBL/GenBank/DDBJ whole genome shotgun (WGS) entry which is preliminary data.</text>
</comment>
<keyword evidence="2" id="KW-1185">Reference proteome</keyword>
<evidence type="ECO:0000313" key="1">
    <source>
        <dbReference type="EMBL" id="GMN59269.1"/>
    </source>
</evidence>
<gene>
    <name evidence="1" type="ORF">TIFTF001_028363</name>
</gene>
<accession>A0AA88J022</accession>
<evidence type="ECO:0000313" key="2">
    <source>
        <dbReference type="Proteomes" id="UP001187192"/>
    </source>
</evidence>
<protein>
    <submittedName>
        <fullName evidence="1">Uncharacterized protein</fullName>
    </submittedName>
</protein>
<proteinExistence type="predicted"/>
<name>A0AA88J022_FICCA</name>
<sequence length="84" mass="8836">MRDQQPISSEWRINLVPWSPSRTQSAEIDVVILVDDVEEFVEGDGGDVESIVNGQGEEVGVGSCGASRVLGGHVEDVGVAPDGT</sequence>
<reference evidence="1" key="1">
    <citation type="submission" date="2023-07" db="EMBL/GenBank/DDBJ databases">
        <title>draft genome sequence of fig (Ficus carica).</title>
        <authorList>
            <person name="Takahashi T."/>
            <person name="Nishimura K."/>
        </authorList>
    </citation>
    <scope>NUCLEOTIDE SEQUENCE</scope>
</reference>
<organism evidence="1 2">
    <name type="scientific">Ficus carica</name>
    <name type="common">Common fig</name>
    <dbReference type="NCBI Taxonomy" id="3494"/>
    <lineage>
        <taxon>Eukaryota</taxon>
        <taxon>Viridiplantae</taxon>
        <taxon>Streptophyta</taxon>
        <taxon>Embryophyta</taxon>
        <taxon>Tracheophyta</taxon>
        <taxon>Spermatophyta</taxon>
        <taxon>Magnoliopsida</taxon>
        <taxon>eudicotyledons</taxon>
        <taxon>Gunneridae</taxon>
        <taxon>Pentapetalae</taxon>
        <taxon>rosids</taxon>
        <taxon>fabids</taxon>
        <taxon>Rosales</taxon>
        <taxon>Moraceae</taxon>
        <taxon>Ficeae</taxon>
        <taxon>Ficus</taxon>
    </lineage>
</organism>
<dbReference type="AlphaFoldDB" id="A0AA88J022"/>
<dbReference type="EMBL" id="BTGU01000085">
    <property type="protein sequence ID" value="GMN59269.1"/>
    <property type="molecule type" value="Genomic_DNA"/>
</dbReference>
<dbReference type="Proteomes" id="UP001187192">
    <property type="component" value="Unassembled WGS sequence"/>
</dbReference>